<name>B0E2M5_LACBS</name>
<evidence type="ECO:0000313" key="2">
    <source>
        <dbReference type="Proteomes" id="UP000001194"/>
    </source>
</evidence>
<dbReference type="Proteomes" id="UP000001194">
    <property type="component" value="Unassembled WGS sequence"/>
</dbReference>
<dbReference type="AlphaFoldDB" id="B0E2M5"/>
<evidence type="ECO:0000313" key="1">
    <source>
        <dbReference type="EMBL" id="EDQ98895.1"/>
    </source>
</evidence>
<keyword evidence="2" id="KW-1185">Reference proteome</keyword>
<dbReference type="EMBL" id="DS547185">
    <property type="protein sequence ID" value="EDQ98895.1"/>
    <property type="molecule type" value="Genomic_DNA"/>
</dbReference>
<gene>
    <name evidence="1" type="ORF">LACBIDRAFT_318549</name>
</gene>
<protein>
    <submittedName>
        <fullName evidence="1">Predicted protein</fullName>
    </submittedName>
</protein>
<dbReference type="KEGG" id="lbc:LACBIDRAFT_318549"/>
<proteinExistence type="predicted"/>
<accession>B0E2M5</accession>
<sequence length="95" mass="10446">MSLSCHLFLSGASRTALILSNSFDRYDQTRSRAASPINQQRMIYGKLGRVGPRQEECATWLASPYTAILLVQEGAQAAVRCNLLSVASLRVFGRV</sequence>
<dbReference type="GeneID" id="6086092"/>
<reference evidence="1 2" key="1">
    <citation type="journal article" date="2008" name="Nature">
        <title>The genome of Laccaria bicolor provides insights into mycorrhizal symbiosis.</title>
        <authorList>
            <person name="Martin F."/>
            <person name="Aerts A."/>
            <person name="Ahren D."/>
            <person name="Brun A."/>
            <person name="Danchin E.G.J."/>
            <person name="Duchaussoy F."/>
            <person name="Gibon J."/>
            <person name="Kohler A."/>
            <person name="Lindquist E."/>
            <person name="Pereda V."/>
            <person name="Salamov A."/>
            <person name="Shapiro H.J."/>
            <person name="Wuyts J."/>
            <person name="Blaudez D."/>
            <person name="Buee M."/>
            <person name="Brokstein P."/>
            <person name="Canbaeck B."/>
            <person name="Cohen D."/>
            <person name="Courty P.E."/>
            <person name="Coutinho P.M."/>
            <person name="Delaruelle C."/>
            <person name="Detter J.C."/>
            <person name="Deveau A."/>
            <person name="DiFazio S."/>
            <person name="Duplessis S."/>
            <person name="Fraissinet-Tachet L."/>
            <person name="Lucic E."/>
            <person name="Frey-Klett P."/>
            <person name="Fourrey C."/>
            <person name="Feussner I."/>
            <person name="Gay G."/>
            <person name="Grimwood J."/>
            <person name="Hoegger P.J."/>
            <person name="Jain P."/>
            <person name="Kilaru S."/>
            <person name="Labbe J."/>
            <person name="Lin Y.C."/>
            <person name="Legue V."/>
            <person name="Le Tacon F."/>
            <person name="Marmeisse R."/>
            <person name="Melayah D."/>
            <person name="Montanini B."/>
            <person name="Muratet M."/>
            <person name="Nehls U."/>
            <person name="Niculita-Hirzel H."/>
            <person name="Oudot-Le Secq M.P."/>
            <person name="Peter M."/>
            <person name="Quesneville H."/>
            <person name="Rajashekar B."/>
            <person name="Reich M."/>
            <person name="Rouhier N."/>
            <person name="Schmutz J."/>
            <person name="Yin T."/>
            <person name="Chalot M."/>
            <person name="Henrissat B."/>
            <person name="Kuees U."/>
            <person name="Lucas S."/>
            <person name="Van de Peer Y."/>
            <person name="Podila G.K."/>
            <person name="Polle A."/>
            <person name="Pukkila P.J."/>
            <person name="Richardson P.M."/>
            <person name="Rouze P."/>
            <person name="Sanders I.R."/>
            <person name="Stajich J.E."/>
            <person name="Tunlid A."/>
            <person name="Tuskan G."/>
            <person name="Grigoriev I.V."/>
        </authorList>
    </citation>
    <scope>NUCLEOTIDE SEQUENCE [LARGE SCALE GENOMIC DNA]</scope>
    <source>
        <strain evidence="2">S238N-H82 / ATCC MYA-4686</strain>
    </source>
</reference>
<organism evidence="2">
    <name type="scientific">Laccaria bicolor (strain S238N-H82 / ATCC MYA-4686)</name>
    <name type="common">Bicoloured deceiver</name>
    <name type="synonym">Laccaria laccata var. bicolor</name>
    <dbReference type="NCBI Taxonomy" id="486041"/>
    <lineage>
        <taxon>Eukaryota</taxon>
        <taxon>Fungi</taxon>
        <taxon>Dikarya</taxon>
        <taxon>Basidiomycota</taxon>
        <taxon>Agaricomycotina</taxon>
        <taxon>Agaricomycetes</taxon>
        <taxon>Agaricomycetidae</taxon>
        <taxon>Agaricales</taxon>
        <taxon>Agaricineae</taxon>
        <taxon>Hydnangiaceae</taxon>
        <taxon>Laccaria</taxon>
    </lineage>
</organism>
<dbReference type="HOGENOM" id="CLU_2373156_0_0_1"/>
<dbReference type="RefSeq" id="XP_001890440.1">
    <property type="nucleotide sequence ID" value="XM_001890405.1"/>
</dbReference>
<dbReference type="InParanoid" id="B0E2M5"/>